<dbReference type="EMBL" id="ML977143">
    <property type="protein sequence ID" value="KAF1990158.1"/>
    <property type="molecule type" value="Genomic_DNA"/>
</dbReference>
<name>A0A6G1HB30_9PEZI</name>
<feature type="region of interest" description="Disordered" evidence="1">
    <location>
        <begin position="253"/>
        <end position="280"/>
    </location>
</feature>
<evidence type="ECO:0000256" key="1">
    <source>
        <dbReference type="SAM" id="MobiDB-lite"/>
    </source>
</evidence>
<reference evidence="3" key="1">
    <citation type="journal article" date="2020" name="Stud. Mycol.">
        <title>101 Dothideomycetes genomes: a test case for predicting lifestyles and emergence of pathogens.</title>
        <authorList>
            <person name="Haridas S."/>
            <person name="Albert R."/>
            <person name="Binder M."/>
            <person name="Bloem J."/>
            <person name="Labutti K."/>
            <person name="Salamov A."/>
            <person name="Andreopoulos B."/>
            <person name="Baker S."/>
            <person name="Barry K."/>
            <person name="Bills G."/>
            <person name="Bluhm B."/>
            <person name="Cannon C."/>
            <person name="Castanera R."/>
            <person name="Culley D."/>
            <person name="Daum C."/>
            <person name="Ezra D."/>
            <person name="Gonzalez J."/>
            <person name="Henrissat B."/>
            <person name="Kuo A."/>
            <person name="Liang C."/>
            <person name="Lipzen A."/>
            <person name="Lutzoni F."/>
            <person name="Magnuson J."/>
            <person name="Mondo S."/>
            <person name="Nolan M."/>
            <person name="Ohm R."/>
            <person name="Pangilinan J."/>
            <person name="Park H.-J."/>
            <person name="Ramirez L."/>
            <person name="Alfaro M."/>
            <person name="Sun H."/>
            <person name="Tritt A."/>
            <person name="Yoshinaga Y."/>
            <person name="Zwiers L.-H."/>
            <person name="Turgeon B."/>
            <person name="Goodwin S."/>
            <person name="Spatafora J."/>
            <person name="Crous P."/>
            <person name="Grigoriev I."/>
        </authorList>
    </citation>
    <scope>NUCLEOTIDE SEQUENCE</scope>
    <source>
        <strain evidence="3">CBS 113979</strain>
    </source>
</reference>
<feature type="transmembrane region" description="Helical" evidence="2">
    <location>
        <begin position="222"/>
        <end position="243"/>
    </location>
</feature>
<dbReference type="Proteomes" id="UP000800041">
    <property type="component" value="Unassembled WGS sequence"/>
</dbReference>
<sequence length="294" mass="31830">MSESELTPTECSGPIATVTTTFTPPTDCTRYWSPPTTYTGEYWDYTLAASVYAYDIYFTQSATMAKCAPAEFTNYPDHCDSLRGLSLSASACPHNWATASTGVTDETTTLYCCPPNAPNFETSTSESYYPMACSGQRTDGPITYTYNSTFQVASGSTTRMSTIDTSGTTLINDAYFLPSPIVVQFQEGLPAATASLTPQSPTPTISSLLPQTGLSTGAKSRIGIGSALGVLALLGLGYAVYLWRRKKRRPQKQVSQEWAKAELSGEPMEAKEMPDDSRYIRPVEIYTDPAELAG</sequence>
<protein>
    <submittedName>
        <fullName evidence="3">Uncharacterized protein</fullName>
    </submittedName>
</protein>
<evidence type="ECO:0000256" key="2">
    <source>
        <dbReference type="SAM" id="Phobius"/>
    </source>
</evidence>
<evidence type="ECO:0000313" key="4">
    <source>
        <dbReference type="Proteomes" id="UP000800041"/>
    </source>
</evidence>
<dbReference type="AlphaFoldDB" id="A0A6G1HB30"/>
<keyword evidence="2" id="KW-0472">Membrane</keyword>
<accession>A0A6G1HB30</accession>
<gene>
    <name evidence="3" type="ORF">K402DRAFT_460856</name>
</gene>
<keyword evidence="4" id="KW-1185">Reference proteome</keyword>
<feature type="compositionally biased region" description="Basic and acidic residues" evidence="1">
    <location>
        <begin position="268"/>
        <end position="280"/>
    </location>
</feature>
<evidence type="ECO:0000313" key="3">
    <source>
        <dbReference type="EMBL" id="KAF1990158.1"/>
    </source>
</evidence>
<keyword evidence="2" id="KW-1133">Transmembrane helix</keyword>
<organism evidence="3 4">
    <name type="scientific">Aulographum hederae CBS 113979</name>
    <dbReference type="NCBI Taxonomy" id="1176131"/>
    <lineage>
        <taxon>Eukaryota</taxon>
        <taxon>Fungi</taxon>
        <taxon>Dikarya</taxon>
        <taxon>Ascomycota</taxon>
        <taxon>Pezizomycotina</taxon>
        <taxon>Dothideomycetes</taxon>
        <taxon>Pleosporomycetidae</taxon>
        <taxon>Aulographales</taxon>
        <taxon>Aulographaceae</taxon>
    </lineage>
</organism>
<proteinExistence type="predicted"/>
<keyword evidence="2" id="KW-0812">Transmembrane</keyword>